<evidence type="ECO:0000256" key="4">
    <source>
        <dbReference type="ARBA" id="ARBA00022692"/>
    </source>
</evidence>
<dbReference type="InterPro" id="IPR036737">
    <property type="entry name" value="OmpA-like_sf"/>
</dbReference>
<evidence type="ECO:0000256" key="5">
    <source>
        <dbReference type="ARBA" id="ARBA00022729"/>
    </source>
</evidence>
<keyword evidence="9" id="KW-0998">Cell outer membrane</keyword>
<evidence type="ECO:0000256" key="7">
    <source>
        <dbReference type="ARBA" id="ARBA00023114"/>
    </source>
</evidence>
<dbReference type="InterPro" id="IPR011250">
    <property type="entry name" value="OMP/PagP_B-barrel"/>
</dbReference>
<protein>
    <submittedName>
        <fullName evidence="13">OmpA/MotB domain protein</fullName>
    </submittedName>
</protein>
<dbReference type="CDD" id="cd07185">
    <property type="entry name" value="OmpA_C-like"/>
    <property type="match status" value="1"/>
</dbReference>
<keyword evidence="6" id="KW-0406">Ion transport</keyword>
<dbReference type="Gene3D" id="2.40.160.20">
    <property type="match status" value="1"/>
</dbReference>
<dbReference type="SUPFAM" id="SSF103088">
    <property type="entry name" value="OmpA-like"/>
    <property type="match status" value="1"/>
</dbReference>
<accession>F4L1K7</accession>
<evidence type="ECO:0000256" key="9">
    <source>
        <dbReference type="ARBA" id="ARBA00023237"/>
    </source>
</evidence>
<proteinExistence type="predicted"/>
<evidence type="ECO:0000313" key="14">
    <source>
        <dbReference type="Proteomes" id="UP000008461"/>
    </source>
</evidence>
<evidence type="ECO:0000256" key="11">
    <source>
        <dbReference type="SAM" id="MobiDB-lite"/>
    </source>
</evidence>
<dbReference type="Pfam" id="PF02412">
    <property type="entry name" value="TSP_3"/>
    <property type="match status" value="5"/>
</dbReference>
<dbReference type="STRING" id="760192.Halhy_0642"/>
<dbReference type="InterPro" id="IPR003367">
    <property type="entry name" value="Thrombospondin_3-like_rpt"/>
</dbReference>
<dbReference type="InterPro" id="IPR045743">
    <property type="entry name" value="DUF6089"/>
</dbReference>
<evidence type="ECO:0000256" key="3">
    <source>
        <dbReference type="ARBA" id="ARBA00022452"/>
    </source>
</evidence>
<feature type="region of interest" description="Disordered" evidence="11">
    <location>
        <begin position="523"/>
        <end position="550"/>
    </location>
</feature>
<evidence type="ECO:0000256" key="10">
    <source>
        <dbReference type="PROSITE-ProRule" id="PRU00473"/>
    </source>
</evidence>
<dbReference type="Gene3D" id="4.10.1080.10">
    <property type="entry name" value="TSP type-3 repeat"/>
    <property type="match status" value="1"/>
</dbReference>
<reference key="2">
    <citation type="submission" date="2011-04" db="EMBL/GenBank/DDBJ databases">
        <title>Complete sequence of chromosome of Haliscomenobacter hydrossis DSM 1100.</title>
        <authorList>
            <consortium name="US DOE Joint Genome Institute (JGI-PGF)"/>
            <person name="Lucas S."/>
            <person name="Han J."/>
            <person name="Lapidus A."/>
            <person name="Bruce D."/>
            <person name="Goodwin L."/>
            <person name="Pitluck S."/>
            <person name="Peters L."/>
            <person name="Kyrpides N."/>
            <person name="Mavromatis K."/>
            <person name="Ivanova N."/>
            <person name="Ovchinnikova G."/>
            <person name="Pagani I."/>
            <person name="Daligault H."/>
            <person name="Detter J.C."/>
            <person name="Han C."/>
            <person name="Land M."/>
            <person name="Hauser L."/>
            <person name="Markowitz V."/>
            <person name="Cheng J.-F."/>
            <person name="Hugenholtz P."/>
            <person name="Woyke T."/>
            <person name="Wu D."/>
            <person name="Verbarg S."/>
            <person name="Frueling A."/>
            <person name="Brambilla E."/>
            <person name="Klenk H.-P."/>
            <person name="Eisen J.A."/>
        </authorList>
    </citation>
    <scope>NUCLEOTIDE SEQUENCE</scope>
    <source>
        <strain>DSM 1100</strain>
    </source>
</reference>
<dbReference type="RefSeq" id="WP_013763115.1">
    <property type="nucleotide sequence ID" value="NC_015510.1"/>
</dbReference>
<evidence type="ECO:0000256" key="6">
    <source>
        <dbReference type="ARBA" id="ARBA00023065"/>
    </source>
</evidence>
<dbReference type="Proteomes" id="UP000008461">
    <property type="component" value="Chromosome"/>
</dbReference>
<evidence type="ECO:0000313" key="13">
    <source>
        <dbReference type="EMBL" id="AEE48551.1"/>
    </source>
</evidence>
<evidence type="ECO:0000256" key="8">
    <source>
        <dbReference type="ARBA" id="ARBA00023136"/>
    </source>
</evidence>
<dbReference type="GO" id="GO:0015288">
    <property type="term" value="F:porin activity"/>
    <property type="evidence" value="ECO:0007669"/>
    <property type="project" value="UniProtKB-KW"/>
</dbReference>
<dbReference type="PROSITE" id="PS51123">
    <property type="entry name" value="OMPA_2"/>
    <property type="match status" value="1"/>
</dbReference>
<dbReference type="Gene3D" id="3.30.1330.60">
    <property type="entry name" value="OmpA-like domain"/>
    <property type="match status" value="1"/>
</dbReference>
<feature type="domain" description="OmpA-like" evidence="12">
    <location>
        <begin position="434"/>
        <end position="550"/>
    </location>
</feature>
<keyword evidence="5" id="KW-0732">Signal</keyword>
<dbReference type="SUPFAM" id="SSF56925">
    <property type="entry name" value="OMPA-like"/>
    <property type="match status" value="1"/>
</dbReference>
<dbReference type="HOGENOM" id="CLU_031536_3_0_10"/>
<dbReference type="InterPro" id="IPR050330">
    <property type="entry name" value="Bact_OuterMem_StrucFunc"/>
</dbReference>
<dbReference type="SUPFAM" id="SSF103647">
    <property type="entry name" value="TSP type-3 repeat"/>
    <property type="match status" value="1"/>
</dbReference>
<dbReference type="GO" id="GO:0005509">
    <property type="term" value="F:calcium ion binding"/>
    <property type="evidence" value="ECO:0007669"/>
    <property type="project" value="InterPro"/>
</dbReference>
<dbReference type="InterPro" id="IPR028974">
    <property type="entry name" value="TSP_type-3_rpt"/>
</dbReference>
<organism evidence="13 14">
    <name type="scientific">Haliscomenobacter hydrossis (strain ATCC 27775 / DSM 1100 / LMG 10767 / O)</name>
    <dbReference type="NCBI Taxonomy" id="760192"/>
    <lineage>
        <taxon>Bacteria</taxon>
        <taxon>Pseudomonadati</taxon>
        <taxon>Bacteroidota</taxon>
        <taxon>Saprospiria</taxon>
        <taxon>Saprospirales</taxon>
        <taxon>Haliscomenobacteraceae</taxon>
        <taxon>Haliscomenobacter</taxon>
    </lineage>
</organism>
<dbReference type="Pfam" id="PF00691">
    <property type="entry name" value="OmpA"/>
    <property type="match status" value="1"/>
</dbReference>
<dbReference type="GO" id="GO:0006811">
    <property type="term" value="P:monoatomic ion transport"/>
    <property type="evidence" value="ECO:0007669"/>
    <property type="project" value="UniProtKB-KW"/>
</dbReference>
<keyword evidence="14" id="KW-1185">Reference proteome</keyword>
<feature type="compositionally biased region" description="Basic and acidic residues" evidence="11">
    <location>
        <begin position="541"/>
        <end position="550"/>
    </location>
</feature>
<gene>
    <name evidence="13" type="ordered locus">Halhy_0642</name>
</gene>
<reference evidence="13 14" key="1">
    <citation type="journal article" date="2011" name="Stand. Genomic Sci.">
        <title>Complete genome sequence of Haliscomenobacter hydrossis type strain (O).</title>
        <authorList>
            <consortium name="US DOE Joint Genome Institute (JGI-PGF)"/>
            <person name="Daligault H."/>
            <person name="Lapidus A."/>
            <person name="Zeytun A."/>
            <person name="Nolan M."/>
            <person name="Lucas S."/>
            <person name="Del Rio T.G."/>
            <person name="Tice H."/>
            <person name="Cheng J.F."/>
            <person name="Tapia R."/>
            <person name="Han C."/>
            <person name="Goodwin L."/>
            <person name="Pitluck S."/>
            <person name="Liolios K."/>
            <person name="Pagani I."/>
            <person name="Ivanova N."/>
            <person name="Huntemann M."/>
            <person name="Mavromatis K."/>
            <person name="Mikhailova N."/>
            <person name="Pati A."/>
            <person name="Chen A."/>
            <person name="Palaniappan K."/>
            <person name="Land M."/>
            <person name="Hauser L."/>
            <person name="Brambilla E.M."/>
            <person name="Rohde M."/>
            <person name="Verbarg S."/>
            <person name="Goker M."/>
            <person name="Bristow J."/>
            <person name="Eisen J.A."/>
            <person name="Markowitz V."/>
            <person name="Hugenholtz P."/>
            <person name="Kyrpides N.C."/>
            <person name="Klenk H.P."/>
            <person name="Woyke T."/>
        </authorList>
    </citation>
    <scope>NUCLEOTIDE SEQUENCE [LARGE SCALE GENOMIC DNA]</scope>
    <source>
        <strain evidence="14">ATCC 27775 / DSM 1100 / LMG 10767 / O</strain>
    </source>
</reference>
<keyword evidence="8 10" id="KW-0472">Membrane</keyword>
<sequence length="550" mass="59505">MRKMIYLLFWFCLPILGFAQEKRELRDSAHAQQRWDAGLFAGYSNVLGDLVVPNFTFNNPNFAYGFFIRHGISNRLAWKANLYSGRLSADDADYEELRGRNTSFSTPLIELSFNGEYELLGKSKRAVESSTFKVRFIPYLSLGAGLGFINPAVSYGGNPSLIDRETIDRNAKKTKTLLVIPFGVGIKADLSPHIYLGLEMGQRITFNDYIDGVKASGNPDDNDMYNIGGLSLGFHLNEKDTDRDGIPDSQDNCPTIKGSLDMQGCPDADGDGVTDLEDACKDVAGLKALQGCPDQDGDGIPDKDDQCPEVAGSALFAGCPDTDGDGIQDAADDCPTVAGLATLKGCPDADGDGITDEKDLCPNEAGTAANQGCPDKDNDGVLDKDDACPDIAGLKQFNGCPDTDNDGIEDRLDKCPTTFGLSSNNGCPEIKAEDKAVLAFAMSNVNFETNSAKLLASSLEVLDKVAEIMNRYPDFMLYMDGHTDNVGEEATNLRLSESRVLACSAYLQTKGISAANIRTQGFGESKPLADNKTAAGRRQNRRVEFRVEPK</sequence>
<dbReference type="PANTHER" id="PTHR30329:SF21">
    <property type="entry name" value="LIPOPROTEIN YIAD-RELATED"/>
    <property type="match status" value="1"/>
</dbReference>
<keyword evidence="2" id="KW-0813">Transport</keyword>
<dbReference type="InterPro" id="IPR006664">
    <property type="entry name" value="OMP_bac"/>
</dbReference>
<dbReference type="InterPro" id="IPR006665">
    <property type="entry name" value="OmpA-like"/>
</dbReference>
<name>F4L1K7_HALH1</name>
<keyword evidence="7" id="KW-0626">Porin</keyword>
<evidence type="ECO:0000259" key="12">
    <source>
        <dbReference type="PROSITE" id="PS51123"/>
    </source>
</evidence>
<evidence type="ECO:0000256" key="2">
    <source>
        <dbReference type="ARBA" id="ARBA00022448"/>
    </source>
</evidence>
<dbReference type="PRINTS" id="PR01021">
    <property type="entry name" value="OMPADOMAIN"/>
</dbReference>
<dbReference type="Pfam" id="PF19573">
    <property type="entry name" value="DUF6089"/>
    <property type="match status" value="1"/>
</dbReference>
<keyword evidence="3" id="KW-1134">Transmembrane beta strand</keyword>
<dbReference type="EMBL" id="CP002691">
    <property type="protein sequence ID" value="AEE48551.1"/>
    <property type="molecule type" value="Genomic_DNA"/>
</dbReference>
<dbReference type="GO" id="GO:0046930">
    <property type="term" value="C:pore complex"/>
    <property type="evidence" value="ECO:0007669"/>
    <property type="project" value="UniProtKB-KW"/>
</dbReference>
<dbReference type="AlphaFoldDB" id="F4L1K7"/>
<dbReference type="GO" id="GO:0007155">
    <property type="term" value="P:cell adhesion"/>
    <property type="evidence" value="ECO:0007669"/>
    <property type="project" value="InterPro"/>
</dbReference>
<evidence type="ECO:0000256" key="1">
    <source>
        <dbReference type="ARBA" id="ARBA00004571"/>
    </source>
</evidence>
<dbReference type="GO" id="GO:0009279">
    <property type="term" value="C:cell outer membrane"/>
    <property type="evidence" value="ECO:0007669"/>
    <property type="project" value="UniProtKB-SubCell"/>
</dbReference>
<dbReference type="KEGG" id="hhy:Halhy_0642"/>
<dbReference type="PANTHER" id="PTHR30329">
    <property type="entry name" value="STATOR ELEMENT OF FLAGELLAR MOTOR COMPLEX"/>
    <property type="match status" value="1"/>
</dbReference>
<dbReference type="eggNOG" id="COG2885">
    <property type="taxonomic scope" value="Bacteria"/>
</dbReference>
<comment type="subcellular location">
    <subcellularLocation>
        <location evidence="1">Cell outer membrane</location>
        <topology evidence="1">Multi-pass membrane protein</topology>
    </subcellularLocation>
</comment>
<keyword evidence="4" id="KW-0812">Transmembrane</keyword>